<protein>
    <recommendedName>
        <fullName evidence="3">ArsR family transcriptional regulator</fullName>
    </recommendedName>
</protein>
<reference evidence="1 2" key="1">
    <citation type="submission" date="2019-03" db="EMBL/GenBank/DDBJ databases">
        <title>Genomic Encyclopedia of Type Strains, Phase IV (KMG-V): Genome sequencing to study the core and pangenomes of soil and plant-associated prokaryotes.</title>
        <authorList>
            <person name="Whitman W."/>
        </authorList>
    </citation>
    <scope>NUCLEOTIDE SEQUENCE [LARGE SCALE GENOMIC DNA]</scope>
    <source>
        <strain evidence="1 2">IE4868</strain>
    </source>
</reference>
<organism evidence="1 2">
    <name type="scientific">Rhizobium azibense</name>
    <dbReference type="NCBI Taxonomy" id="1136135"/>
    <lineage>
        <taxon>Bacteria</taxon>
        <taxon>Pseudomonadati</taxon>
        <taxon>Pseudomonadota</taxon>
        <taxon>Alphaproteobacteria</taxon>
        <taxon>Hyphomicrobiales</taxon>
        <taxon>Rhizobiaceae</taxon>
        <taxon>Rhizobium/Agrobacterium group</taxon>
        <taxon>Rhizobium</taxon>
    </lineage>
</organism>
<dbReference type="Proteomes" id="UP000295507">
    <property type="component" value="Unassembled WGS sequence"/>
</dbReference>
<sequence length="99" mass="11140">MSDFNEFLTLDARLVILRALNEQSDGRLNDSLLADVLDTYGHHRSRDWIRQQLRFLADLGAVKNTDIGPVMVAAITRLGVDHVERRTQLEGVKRPSIGA</sequence>
<comment type="caution">
    <text evidence="1">The sequence shown here is derived from an EMBL/GenBank/DDBJ whole genome shotgun (WGS) entry which is preliminary data.</text>
</comment>
<evidence type="ECO:0000313" key="2">
    <source>
        <dbReference type="Proteomes" id="UP000295507"/>
    </source>
</evidence>
<dbReference type="EMBL" id="SMBK01000009">
    <property type="protein sequence ID" value="TCU35437.1"/>
    <property type="molecule type" value="Genomic_DNA"/>
</dbReference>
<evidence type="ECO:0000313" key="1">
    <source>
        <dbReference type="EMBL" id="TCU35437.1"/>
    </source>
</evidence>
<accession>A0A4R3RLK8</accession>
<gene>
    <name evidence="1" type="ORF">EV129_10927</name>
</gene>
<dbReference type="RefSeq" id="WP_132552380.1">
    <property type="nucleotide sequence ID" value="NZ_SMBK01000009.1"/>
</dbReference>
<proteinExistence type="predicted"/>
<dbReference type="AlphaFoldDB" id="A0A4R3RLK8"/>
<name>A0A4R3RLK8_9HYPH</name>
<evidence type="ECO:0008006" key="3">
    <source>
        <dbReference type="Google" id="ProtNLM"/>
    </source>
</evidence>